<dbReference type="CDD" id="cd06579">
    <property type="entry name" value="TM_PBP1_transp_AraH_like"/>
    <property type="match status" value="1"/>
</dbReference>
<keyword evidence="4 6" id="KW-1133">Transmembrane helix</keyword>
<evidence type="ECO:0000313" key="8">
    <source>
        <dbReference type="Proteomes" id="UP000034076"/>
    </source>
</evidence>
<evidence type="ECO:0000256" key="4">
    <source>
        <dbReference type="ARBA" id="ARBA00022989"/>
    </source>
</evidence>
<name>A0A0M2NID3_9FIRM</name>
<keyword evidence="3 6" id="KW-0812">Transmembrane</keyword>
<comment type="caution">
    <text evidence="7">The sequence shown here is derived from an EMBL/GenBank/DDBJ whole genome shotgun (WGS) entry which is preliminary data.</text>
</comment>
<feature type="transmembrane region" description="Helical" evidence="6">
    <location>
        <begin position="222"/>
        <end position="248"/>
    </location>
</feature>
<evidence type="ECO:0000313" key="7">
    <source>
        <dbReference type="EMBL" id="KKI51933.1"/>
    </source>
</evidence>
<sequence length="327" mass="33916">MNKKSEVKMMNPLLKGITRSTAMAVFLIIIVLAVIVHIATGNFFTPYNLSTLLRHVSFTIIVAFGQTLVLLTGGIDLSVASLGSICSMVGALMMTSYGINPAIAIPVASLMGLGLGAINGALISSFSLTPFIVTLATSEIFKGIVVIVTQGMPIIGVPDAAANFVNDMIGGIIPNILVIMLVIFVILTLMLKFTTFGRHIYAIGGNKTAARMVGVRVKRVELGVYALSGLLSAMAGVFTMCRLASFQSSIGENWVMPSVTAAVLGGTSMVGGSGGVGGTIIGGVMMGVISVSITLMSIDSAWETVVTGGVVLIAVLIDALRQRSQKA</sequence>
<feature type="transmembrane region" description="Helical" evidence="6">
    <location>
        <begin position="254"/>
        <end position="272"/>
    </location>
</feature>
<evidence type="ECO:0000256" key="2">
    <source>
        <dbReference type="ARBA" id="ARBA00022475"/>
    </source>
</evidence>
<organism evidence="7 8">
    <name type="scientific">Christensenella hongkongensis</name>
    <dbReference type="NCBI Taxonomy" id="270498"/>
    <lineage>
        <taxon>Bacteria</taxon>
        <taxon>Bacillati</taxon>
        <taxon>Bacillota</taxon>
        <taxon>Clostridia</taxon>
        <taxon>Christensenellales</taxon>
        <taxon>Christensenellaceae</taxon>
        <taxon>Christensenella</taxon>
    </lineage>
</organism>
<protein>
    <submittedName>
        <fullName evidence="7">Ribose ABC transport system, permease protein RbsC</fullName>
    </submittedName>
</protein>
<dbReference type="Proteomes" id="UP000034076">
    <property type="component" value="Unassembled WGS sequence"/>
</dbReference>
<dbReference type="GO" id="GO:0022857">
    <property type="term" value="F:transmembrane transporter activity"/>
    <property type="evidence" value="ECO:0007669"/>
    <property type="project" value="InterPro"/>
</dbReference>
<dbReference type="Pfam" id="PF02653">
    <property type="entry name" value="BPD_transp_2"/>
    <property type="match status" value="1"/>
</dbReference>
<feature type="transmembrane region" description="Helical" evidence="6">
    <location>
        <begin position="304"/>
        <end position="320"/>
    </location>
</feature>
<keyword evidence="2" id="KW-1003">Cell membrane</keyword>
<dbReference type="STRING" id="270498.CHK_0616"/>
<feature type="transmembrane region" description="Helical" evidence="6">
    <location>
        <begin position="52"/>
        <end position="72"/>
    </location>
</feature>
<feature type="transmembrane region" description="Helical" evidence="6">
    <location>
        <begin position="169"/>
        <end position="191"/>
    </location>
</feature>
<reference evidence="7 8" key="1">
    <citation type="submission" date="2015-04" db="EMBL/GenBank/DDBJ databases">
        <title>Draft genome sequence of bacteremic isolate Catabacter hongkongensis type strain HKU16T.</title>
        <authorList>
            <person name="Lau S.K."/>
            <person name="Teng J.L."/>
            <person name="Huang Y."/>
            <person name="Curreem S.O."/>
            <person name="Tsui S.K."/>
            <person name="Woo P.C."/>
        </authorList>
    </citation>
    <scope>NUCLEOTIDE SEQUENCE [LARGE SCALE GENOMIC DNA]</scope>
    <source>
        <strain evidence="7 8">HKU16</strain>
    </source>
</reference>
<proteinExistence type="predicted"/>
<evidence type="ECO:0000256" key="5">
    <source>
        <dbReference type="ARBA" id="ARBA00023136"/>
    </source>
</evidence>
<dbReference type="RefSeq" id="WP_235843861.1">
    <property type="nucleotide sequence ID" value="NZ_LAYJ01000053.1"/>
</dbReference>
<comment type="subcellular location">
    <subcellularLocation>
        <location evidence="1">Cell membrane</location>
        <topology evidence="1">Multi-pass membrane protein</topology>
    </subcellularLocation>
</comment>
<gene>
    <name evidence="7" type="ORF">CHK_0616</name>
</gene>
<dbReference type="EMBL" id="LAYJ01000053">
    <property type="protein sequence ID" value="KKI51933.1"/>
    <property type="molecule type" value="Genomic_DNA"/>
</dbReference>
<accession>A0A0M2NID3</accession>
<dbReference type="PANTHER" id="PTHR32196:SF72">
    <property type="entry name" value="RIBOSE IMPORT PERMEASE PROTEIN RBSC"/>
    <property type="match status" value="1"/>
</dbReference>
<dbReference type="GO" id="GO:0005886">
    <property type="term" value="C:plasma membrane"/>
    <property type="evidence" value="ECO:0007669"/>
    <property type="project" value="UniProtKB-SubCell"/>
</dbReference>
<keyword evidence="5 6" id="KW-0472">Membrane</keyword>
<evidence type="ECO:0000256" key="3">
    <source>
        <dbReference type="ARBA" id="ARBA00022692"/>
    </source>
</evidence>
<dbReference type="PANTHER" id="PTHR32196">
    <property type="entry name" value="ABC TRANSPORTER PERMEASE PROTEIN YPHD-RELATED-RELATED"/>
    <property type="match status" value="1"/>
</dbReference>
<evidence type="ECO:0000256" key="1">
    <source>
        <dbReference type="ARBA" id="ARBA00004651"/>
    </source>
</evidence>
<dbReference type="AlphaFoldDB" id="A0A0M2NID3"/>
<dbReference type="InterPro" id="IPR001851">
    <property type="entry name" value="ABC_transp_permease"/>
</dbReference>
<keyword evidence="8" id="KW-1185">Reference proteome</keyword>
<feature type="transmembrane region" description="Helical" evidence="6">
    <location>
        <begin position="21"/>
        <end position="40"/>
    </location>
</feature>
<evidence type="ECO:0000256" key="6">
    <source>
        <dbReference type="SAM" id="Phobius"/>
    </source>
</evidence>